<name>A0ABN8G3P1_9BACL</name>
<evidence type="ECO:0000313" key="1">
    <source>
        <dbReference type="EMBL" id="CAH1199106.1"/>
    </source>
</evidence>
<dbReference type="EMBL" id="CAKMMF010000005">
    <property type="protein sequence ID" value="CAH1199106.1"/>
    <property type="molecule type" value="Genomic_DNA"/>
</dbReference>
<evidence type="ECO:0000313" key="2">
    <source>
        <dbReference type="Proteomes" id="UP000838686"/>
    </source>
</evidence>
<comment type="caution">
    <text evidence="1">The sequence shown here is derived from an EMBL/GenBank/DDBJ whole genome shotgun (WGS) entry which is preliminary data.</text>
</comment>
<gene>
    <name evidence="1" type="ORF">PAECIP111893_01231</name>
</gene>
<dbReference type="NCBIfam" id="NF047593">
    <property type="entry name" value="IS66_ISAeme5_TnpA"/>
    <property type="match status" value="1"/>
</dbReference>
<keyword evidence="2" id="KW-1185">Reference proteome</keyword>
<reference evidence="1" key="1">
    <citation type="submission" date="2022-01" db="EMBL/GenBank/DDBJ databases">
        <authorList>
            <person name="Criscuolo A."/>
        </authorList>
    </citation>
    <scope>NUCLEOTIDE SEQUENCE</scope>
    <source>
        <strain evidence="1">CIP111893</strain>
    </source>
</reference>
<proteinExistence type="predicted"/>
<organism evidence="1 2">
    <name type="scientific">Paenibacillus plantiphilus</name>
    <dbReference type="NCBI Taxonomy" id="2905650"/>
    <lineage>
        <taxon>Bacteria</taxon>
        <taxon>Bacillati</taxon>
        <taxon>Bacillota</taxon>
        <taxon>Bacilli</taxon>
        <taxon>Bacillales</taxon>
        <taxon>Paenibacillaceae</taxon>
        <taxon>Paenibacillus</taxon>
    </lineage>
</organism>
<sequence>MRKQEQPLREWAARVAAYQASGQTMTAWCDENRVSKDQLKYWLRTRHVLGWPFLCRVTLLQLPVLFHRFFTSRKAIS</sequence>
<protein>
    <recommendedName>
        <fullName evidence="3">Transposase</fullName>
    </recommendedName>
</protein>
<accession>A0ABN8G3P1</accession>
<evidence type="ECO:0008006" key="3">
    <source>
        <dbReference type="Google" id="ProtNLM"/>
    </source>
</evidence>
<dbReference type="Proteomes" id="UP000838686">
    <property type="component" value="Unassembled WGS sequence"/>
</dbReference>